<dbReference type="SUPFAM" id="SSF143100">
    <property type="entry name" value="TTHA1013/TTHA0281-like"/>
    <property type="match status" value="1"/>
</dbReference>
<protein>
    <submittedName>
        <fullName evidence="2">HicB family protein</fullName>
    </submittedName>
</protein>
<feature type="domain" description="HicB-like antitoxin of toxin-antitoxin system" evidence="1">
    <location>
        <begin position="3"/>
        <end position="139"/>
    </location>
</feature>
<sequence length="149" mass="16759">MNYPIMIEQLASLDGYQVSVPDLPGCKTNVSTMDEAFSQSKKIIQSHLAILAEYGERIPEATTVEQQKAHWLTKNNIYADAEKKLANITWGMVEFDITPYLGKSHKINVTLPELLIKQIDDRVSKSINYKTRSGFIAKACIAELNKKEA</sequence>
<dbReference type="CDD" id="cd22231">
    <property type="entry name" value="RHH_NikR_HicB-like"/>
    <property type="match status" value="1"/>
</dbReference>
<dbReference type="AlphaFoldDB" id="A0A4V0ZFQ7"/>
<dbReference type="Pfam" id="PF15919">
    <property type="entry name" value="HicB_lk_antitox"/>
    <property type="match status" value="1"/>
</dbReference>
<dbReference type="Proteomes" id="UP000290244">
    <property type="component" value="Chromosome"/>
</dbReference>
<dbReference type="PANTHER" id="PTHR34504:SF2">
    <property type="entry name" value="UPF0150 PROTEIN SSL0259"/>
    <property type="match status" value="1"/>
</dbReference>
<evidence type="ECO:0000313" key="3">
    <source>
        <dbReference type="Proteomes" id="UP000290244"/>
    </source>
</evidence>
<proteinExistence type="predicted"/>
<evidence type="ECO:0000259" key="1">
    <source>
        <dbReference type="Pfam" id="PF15919"/>
    </source>
</evidence>
<dbReference type="RefSeq" id="WP_130599042.1">
    <property type="nucleotide sequence ID" value="NZ_CP034759.1"/>
</dbReference>
<organism evidence="2 3">
    <name type="scientific">Litorilituus sediminis</name>
    <dbReference type="NCBI Taxonomy" id="718192"/>
    <lineage>
        <taxon>Bacteria</taxon>
        <taxon>Pseudomonadati</taxon>
        <taxon>Pseudomonadota</taxon>
        <taxon>Gammaproteobacteria</taxon>
        <taxon>Alteromonadales</taxon>
        <taxon>Colwelliaceae</taxon>
        <taxon>Litorilituus</taxon>
    </lineage>
</organism>
<keyword evidence="3" id="KW-1185">Reference proteome</keyword>
<dbReference type="InterPro" id="IPR031807">
    <property type="entry name" value="HicB-like"/>
</dbReference>
<dbReference type="KEGG" id="lsd:EMK97_02230"/>
<dbReference type="PANTHER" id="PTHR34504">
    <property type="entry name" value="ANTITOXIN HICB"/>
    <property type="match status" value="1"/>
</dbReference>
<reference evidence="2 3" key="1">
    <citation type="submission" date="2018-12" db="EMBL/GenBank/DDBJ databases">
        <title>Complete genome of Litorilituus sediminis.</title>
        <authorList>
            <person name="Liu A."/>
            <person name="Rong J."/>
        </authorList>
    </citation>
    <scope>NUCLEOTIDE SEQUENCE [LARGE SCALE GENOMIC DNA]</scope>
    <source>
        <strain evidence="2 3">JCM 17549</strain>
    </source>
</reference>
<evidence type="ECO:0000313" key="2">
    <source>
        <dbReference type="EMBL" id="QBG34640.1"/>
    </source>
</evidence>
<accession>A0A4V0ZFQ7</accession>
<dbReference type="Gene3D" id="3.30.160.250">
    <property type="match status" value="1"/>
</dbReference>
<dbReference type="InterPro" id="IPR035069">
    <property type="entry name" value="TTHA1013/TTHA0281-like"/>
</dbReference>
<gene>
    <name evidence="2" type="ORF">EMK97_02230</name>
</gene>
<dbReference type="InterPro" id="IPR051404">
    <property type="entry name" value="TA_system_antitoxin"/>
</dbReference>
<name>A0A4V0ZFQ7_9GAMM</name>
<dbReference type="EMBL" id="CP034759">
    <property type="protein sequence ID" value="QBG34640.1"/>
    <property type="molecule type" value="Genomic_DNA"/>
</dbReference>
<dbReference type="OrthoDB" id="9807959at2"/>